<reference evidence="1 2" key="1">
    <citation type="submission" date="2018-06" db="EMBL/GenBank/DDBJ databases">
        <title>Complete Genome Sequence of Desulfobacter hydrogenophilus (DSM3380).</title>
        <authorList>
            <person name="Marietou A."/>
            <person name="Schreiber L."/>
            <person name="Marshall I."/>
            <person name="Jorgensen B."/>
        </authorList>
    </citation>
    <scope>NUCLEOTIDE SEQUENCE [LARGE SCALE GENOMIC DNA]</scope>
    <source>
        <strain evidence="1 2">DSM 3380</strain>
    </source>
</reference>
<accession>A0A328FHK9</accession>
<dbReference type="EMBL" id="QLNI01000002">
    <property type="protein sequence ID" value="RAM03686.1"/>
    <property type="molecule type" value="Genomic_DNA"/>
</dbReference>
<organism evidence="1 2">
    <name type="scientific">Desulfobacter hydrogenophilus</name>
    <dbReference type="NCBI Taxonomy" id="2291"/>
    <lineage>
        <taxon>Bacteria</taxon>
        <taxon>Pseudomonadati</taxon>
        <taxon>Thermodesulfobacteriota</taxon>
        <taxon>Desulfobacteria</taxon>
        <taxon>Desulfobacterales</taxon>
        <taxon>Desulfobacteraceae</taxon>
        <taxon>Desulfobacter</taxon>
    </lineage>
</organism>
<protein>
    <submittedName>
        <fullName evidence="1">Uncharacterized protein</fullName>
    </submittedName>
</protein>
<name>A0A328FHK9_9BACT</name>
<dbReference type="Proteomes" id="UP000248798">
    <property type="component" value="Unassembled WGS sequence"/>
</dbReference>
<gene>
    <name evidence="1" type="ORF">DO021_01105</name>
</gene>
<proteinExistence type="predicted"/>
<evidence type="ECO:0000313" key="2">
    <source>
        <dbReference type="Proteomes" id="UP000248798"/>
    </source>
</evidence>
<sequence length="78" mass="9342">MKKIYRKIDLHVLYALHGFMEQAMVLRGLRKNRHNAKSFPNLRKQAMTCFLFCFKNVKGKIPKINRYNGLWQWVTMGI</sequence>
<evidence type="ECO:0000313" key="1">
    <source>
        <dbReference type="EMBL" id="RAM03686.1"/>
    </source>
</evidence>
<dbReference type="AlphaFoldDB" id="A0A328FHK9"/>
<comment type="caution">
    <text evidence="1">The sequence shown here is derived from an EMBL/GenBank/DDBJ whole genome shotgun (WGS) entry which is preliminary data.</text>
</comment>